<evidence type="ECO:0000256" key="5">
    <source>
        <dbReference type="ARBA" id="ARBA00022723"/>
    </source>
</evidence>
<keyword evidence="12" id="KW-1185">Reference proteome</keyword>
<dbReference type="GO" id="GO:0016705">
    <property type="term" value="F:oxidoreductase activity, acting on paired donors, with incorporation or reduction of molecular oxygen"/>
    <property type="evidence" value="ECO:0007669"/>
    <property type="project" value="InterPro"/>
</dbReference>
<gene>
    <name evidence="11" type="ORF">CNYM01_01005</name>
</gene>
<dbReference type="InterPro" id="IPR017972">
    <property type="entry name" value="Cyt_P450_CS"/>
</dbReference>
<keyword evidence="8 9" id="KW-0503">Monooxygenase</keyword>
<evidence type="ECO:0000256" key="2">
    <source>
        <dbReference type="ARBA" id="ARBA00004167"/>
    </source>
</evidence>
<proteinExistence type="inferred from homology"/>
<feature type="compositionally biased region" description="Polar residues" evidence="10">
    <location>
        <begin position="284"/>
        <end position="297"/>
    </location>
</feature>
<evidence type="ECO:0008006" key="13">
    <source>
        <dbReference type="Google" id="ProtNLM"/>
    </source>
</evidence>
<keyword evidence="4 9" id="KW-0349">Heme</keyword>
<dbReference type="Gene3D" id="1.10.630.10">
    <property type="entry name" value="Cytochrome P450"/>
    <property type="match status" value="1"/>
</dbReference>
<dbReference type="GO" id="GO:0020037">
    <property type="term" value="F:heme binding"/>
    <property type="evidence" value="ECO:0007669"/>
    <property type="project" value="InterPro"/>
</dbReference>
<comment type="similarity">
    <text evidence="3 9">Belongs to the cytochrome P450 family.</text>
</comment>
<dbReference type="SUPFAM" id="SSF48264">
    <property type="entry name" value="Cytochrome P450"/>
    <property type="match status" value="1"/>
</dbReference>
<evidence type="ECO:0000256" key="9">
    <source>
        <dbReference type="RuleBase" id="RU000461"/>
    </source>
</evidence>
<evidence type="ECO:0000256" key="3">
    <source>
        <dbReference type="ARBA" id="ARBA00010617"/>
    </source>
</evidence>
<evidence type="ECO:0000256" key="1">
    <source>
        <dbReference type="ARBA" id="ARBA00001971"/>
    </source>
</evidence>
<dbReference type="Pfam" id="PF00067">
    <property type="entry name" value="p450"/>
    <property type="match status" value="1"/>
</dbReference>
<dbReference type="CDD" id="cd11041">
    <property type="entry name" value="CYP503A1-like"/>
    <property type="match status" value="1"/>
</dbReference>
<comment type="cofactor">
    <cofactor evidence="1">
        <name>heme</name>
        <dbReference type="ChEBI" id="CHEBI:30413"/>
    </cofactor>
</comment>
<dbReference type="EMBL" id="JEMN01001582">
    <property type="protein sequence ID" value="KXH32457.1"/>
    <property type="molecule type" value="Genomic_DNA"/>
</dbReference>
<evidence type="ECO:0000256" key="4">
    <source>
        <dbReference type="ARBA" id="ARBA00022617"/>
    </source>
</evidence>
<dbReference type="InterPro" id="IPR001128">
    <property type="entry name" value="Cyt_P450"/>
</dbReference>
<dbReference type="GO" id="GO:0004497">
    <property type="term" value="F:monooxygenase activity"/>
    <property type="evidence" value="ECO:0007669"/>
    <property type="project" value="UniProtKB-KW"/>
</dbReference>
<dbReference type="GO" id="GO:0005506">
    <property type="term" value="F:iron ion binding"/>
    <property type="evidence" value="ECO:0007669"/>
    <property type="project" value="InterPro"/>
</dbReference>
<dbReference type="PANTHER" id="PTHR46206">
    <property type="entry name" value="CYTOCHROME P450"/>
    <property type="match status" value="1"/>
</dbReference>
<sequence>MLWLLWAPVALAAVIIAVDRLRKKIKPNYGLPLVGSPNEQSLSSAIIDGYQKVIMPGFLYFLLDRQLTETQMTVSRHGVIQAPDSEMSFAAEIYDIFLGRYTHVGESRWEVIEAVRIDLTRNMSGVLRPIQEEAKFGLSQLIGDSAEWKTLNSYHLVLRMIGLMTGRVFVGMPLSREEDWIRASITFATDVGKSRMAALRWNPWIRPFVLPFLPEALHDLLGRPEYIEPLREEIAEVIKEDGVEKDENGQVFLSKSSMGKLKKLDSFIKESQRTSPLSFERGSHTPSNSTTTKTFSPEYNAETGNAPPSEFDGFRFARLRDQPGREMKHQAATTGPDAFNFGHGPHACPGRFFAVYVIKCIFIELLMNYDIHLKGNAGKTTERPPNQINKMIVQPNFGAEVEVRKRTKV</sequence>
<evidence type="ECO:0000256" key="7">
    <source>
        <dbReference type="ARBA" id="ARBA00023004"/>
    </source>
</evidence>
<reference evidence="11 12" key="1">
    <citation type="submission" date="2014-02" db="EMBL/GenBank/DDBJ databases">
        <title>The genome sequence of Colletotrichum nymphaeae SA-01.</title>
        <authorList>
            <person name="Baroncelli R."/>
            <person name="Thon M.R."/>
        </authorList>
    </citation>
    <scope>NUCLEOTIDE SEQUENCE [LARGE SCALE GENOMIC DNA]</scope>
    <source>
        <strain evidence="11 12">SA-01</strain>
    </source>
</reference>
<comment type="subcellular location">
    <subcellularLocation>
        <location evidence="2">Membrane</location>
        <topology evidence="2">Single-pass membrane protein</topology>
    </subcellularLocation>
</comment>
<evidence type="ECO:0000256" key="6">
    <source>
        <dbReference type="ARBA" id="ARBA00023002"/>
    </source>
</evidence>
<keyword evidence="6 9" id="KW-0560">Oxidoreductase</keyword>
<dbReference type="PANTHER" id="PTHR46206:SF6">
    <property type="entry name" value="CYTOCHROME P450 MONOOXYGENASE AN1598-RELATED"/>
    <property type="match status" value="1"/>
</dbReference>
<keyword evidence="7 9" id="KW-0408">Iron</keyword>
<dbReference type="PROSITE" id="PS00086">
    <property type="entry name" value="CYTOCHROME_P450"/>
    <property type="match status" value="1"/>
</dbReference>
<evidence type="ECO:0000313" key="12">
    <source>
        <dbReference type="Proteomes" id="UP000070054"/>
    </source>
</evidence>
<dbReference type="GO" id="GO:0016020">
    <property type="term" value="C:membrane"/>
    <property type="evidence" value="ECO:0007669"/>
    <property type="project" value="UniProtKB-SubCell"/>
</dbReference>
<protein>
    <recommendedName>
        <fullName evidence="13">Cytochrome P450</fullName>
    </recommendedName>
</protein>
<evidence type="ECO:0000313" key="11">
    <source>
        <dbReference type="EMBL" id="KXH32457.1"/>
    </source>
</evidence>
<feature type="region of interest" description="Disordered" evidence="10">
    <location>
        <begin position="272"/>
        <end position="312"/>
    </location>
</feature>
<keyword evidence="5 9" id="KW-0479">Metal-binding</keyword>
<accession>A0A135S9P0</accession>
<dbReference type="AlphaFoldDB" id="A0A135S9P0"/>
<dbReference type="OrthoDB" id="1844152at2759"/>
<evidence type="ECO:0000256" key="10">
    <source>
        <dbReference type="SAM" id="MobiDB-lite"/>
    </source>
</evidence>
<evidence type="ECO:0000256" key="8">
    <source>
        <dbReference type="ARBA" id="ARBA00023033"/>
    </source>
</evidence>
<dbReference type="InterPro" id="IPR036396">
    <property type="entry name" value="Cyt_P450_sf"/>
</dbReference>
<name>A0A135S9P0_9PEZI</name>
<dbReference type="Proteomes" id="UP000070054">
    <property type="component" value="Unassembled WGS sequence"/>
</dbReference>
<comment type="caution">
    <text evidence="11">The sequence shown here is derived from an EMBL/GenBank/DDBJ whole genome shotgun (WGS) entry which is preliminary data.</text>
</comment>
<organism evidence="11 12">
    <name type="scientific">Colletotrichum nymphaeae SA-01</name>
    <dbReference type="NCBI Taxonomy" id="1460502"/>
    <lineage>
        <taxon>Eukaryota</taxon>
        <taxon>Fungi</taxon>
        <taxon>Dikarya</taxon>
        <taxon>Ascomycota</taxon>
        <taxon>Pezizomycotina</taxon>
        <taxon>Sordariomycetes</taxon>
        <taxon>Hypocreomycetidae</taxon>
        <taxon>Glomerellales</taxon>
        <taxon>Glomerellaceae</taxon>
        <taxon>Colletotrichum</taxon>
        <taxon>Colletotrichum acutatum species complex</taxon>
    </lineage>
</organism>